<reference evidence="7 8" key="1">
    <citation type="submission" date="2025-04" db="UniProtKB">
        <authorList>
            <consortium name="RefSeq"/>
        </authorList>
    </citation>
    <scope>IDENTIFICATION</scope>
</reference>
<dbReference type="PANTHER" id="PTHR46888:SF1">
    <property type="entry name" value="RIBONUCLEASE H"/>
    <property type="match status" value="1"/>
</dbReference>
<gene>
    <name evidence="7 8 9" type="primary">LOC112547885</name>
</gene>
<keyword evidence="6" id="KW-1185">Reference proteome</keyword>
<dbReference type="InterPro" id="IPR036875">
    <property type="entry name" value="Znf_CCHC_sf"/>
</dbReference>
<dbReference type="Gene3D" id="2.40.70.10">
    <property type="entry name" value="Acid Proteases"/>
    <property type="match status" value="1"/>
</dbReference>
<dbReference type="InterPro" id="IPR003309">
    <property type="entry name" value="SCAN_dom"/>
</dbReference>
<dbReference type="PANTHER" id="PTHR46888">
    <property type="entry name" value="ZINC KNUCKLE DOMAINCONTAINING PROTEIN-RELATED"/>
    <property type="match status" value="1"/>
</dbReference>
<dbReference type="KEGG" id="asn:112547885"/>
<proteinExistence type="predicted"/>
<feature type="domain" description="SCAN box" evidence="5">
    <location>
        <begin position="1"/>
        <end position="38"/>
    </location>
</feature>
<protein>
    <recommendedName>
        <fullName evidence="1">Gypsy retrotransposon integrase-like protein 1</fullName>
    </recommendedName>
</protein>
<dbReference type="Proteomes" id="UP000189705">
    <property type="component" value="Unplaced"/>
</dbReference>
<dbReference type="GO" id="GO:0003676">
    <property type="term" value="F:nucleic acid binding"/>
    <property type="evidence" value="ECO:0007669"/>
    <property type="project" value="InterPro"/>
</dbReference>
<dbReference type="SUPFAM" id="SSF50630">
    <property type="entry name" value="Acid proteases"/>
    <property type="match status" value="1"/>
</dbReference>
<evidence type="ECO:0000313" key="8">
    <source>
        <dbReference type="RefSeq" id="XP_025046859.1"/>
    </source>
</evidence>
<dbReference type="SUPFAM" id="SSF47353">
    <property type="entry name" value="Retrovirus capsid dimerization domain-like"/>
    <property type="match status" value="1"/>
</dbReference>
<dbReference type="PROSITE" id="PS50158">
    <property type="entry name" value="ZF_CCHC"/>
    <property type="match status" value="1"/>
</dbReference>
<dbReference type="SMART" id="SM00343">
    <property type="entry name" value="ZnF_C2HC"/>
    <property type="match status" value="1"/>
</dbReference>
<dbReference type="RefSeq" id="XP_025046860.1">
    <property type="nucleotide sequence ID" value="XM_025191075.1"/>
</dbReference>
<dbReference type="Pfam" id="PF00098">
    <property type="entry name" value="zf-CCHC"/>
    <property type="match status" value="1"/>
</dbReference>
<evidence type="ECO:0000313" key="6">
    <source>
        <dbReference type="Proteomes" id="UP000189705"/>
    </source>
</evidence>
<evidence type="ECO:0000313" key="9">
    <source>
        <dbReference type="RefSeq" id="XP_025046860.1"/>
    </source>
</evidence>
<keyword evidence="2" id="KW-0862">Zinc</keyword>
<dbReference type="Gene3D" id="4.10.60.10">
    <property type="entry name" value="Zinc finger, CCHC-type"/>
    <property type="match status" value="1"/>
</dbReference>
<dbReference type="FunFam" id="1.10.340.70:FF:000001">
    <property type="entry name" value="Retrovirus-related Pol polyprotein from transposon gypsy-like Protein"/>
    <property type="match status" value="1"/>
</dbReference>
<dbReference type="SUPFAM" id="SSF57756">
    <property type="entry name" value="Retrovirus zinc finger-like domains"/>
    <property type="match status" value="1"/>
</dbReference>
<evidence type="ECO:0000256" key="3">
    <source>
        <dbReference type="SAM" id="MobiDB-lite"/>
    </source>
</evidence>
<dbReference type="GeneID" id="112547885"/>
<dbReference type="Gene3D" id="1.10.340.70">
    <property type="match status" value="1"/>
</dbReference>
<dbReference type="Pfam" id="PF02023">
    <property type="entry name" value="SCAN"/>
    <property type="match status" value="1"/>
</dbReference>
<dbReference type="RefSeq" id="XP_025046858.1">
    <property type="nucleotide sequence ID" value="XM_025191073.1"/>
</dbReference>
<evidence type="ECO:0000256" key="2">
    <source>
        <dbReference type="PROSITE-ProRule" id="PRU00047"/>
    </source>
</evidence>
<dbReference type="Gene3D" id="1.10.4020.10">
    <property type="entry name" value="DNA breaking-rejoining enzymes"/>
    <property type="match status" value="1"/>
</dbReference>
<evidence type="ECO:0000259" key="5">
    <source>
        <dbReference type="PROSITE" id="PS50804"/>
    </source>
</evidence>
<dbReference type="InterPro" id="IPR041588">
    <property type="entry name" value="Integrase_H2C2"/>
</dbReference>
<evidence type="ECO:0000259" key="4">
    <source>
        <dbReference type="PROSITE" id="PS50158"/>
    </source>
</evidence>
<keyword evidence="2" id="KW-0863">Zinc-finger</keyword>
<organism evidence="6 8">
    <name type="scientific">Alligator sinensis</name>
    <name type="common">Chinese alligator</name>
    <dbReference type="NCBI Taxonomy" id="38654"/>
    <lineage>
        <taxon>Eukaryota</taxon>
        <taxon>Metazoa</taxon>
        <taxon>Chordata</taxon>
        <taxon>Craniata</taxon>
        <taxon>Vertebrata</taxon>
        <taxon>Euteleostomi</taxon>
        <taxon>Archelosauria</taxon>
        <taxon>Archosauria</taxon>
        <taxon>Crocodylia</taxon>
        <taxon>Alligatoridae</taxon>
        <taxon>Alligatorinae</taxon>
        <taxon>Alligator</taxon>
    </lineage>
</organism>
<dbReference type="AlphaFoldDB" id="A0A3Q0FHW5"/>
<dbReference type="Pfam" id="PF17921">
    <property type="entry name" value="Integrase_H2C2"/>
    <property type="match status" value="1"/>
</dbReference>
<dbReference type="GO" id="GO:0008270">
    <property type="term" value="F:zinc ion binding"/>
    <property type="evidence" value="ECO:0007669"/>
    <property type="project" value="UniProtKB-KW"/>
</dbReference>
<evidence type="ECO:0000256" key="1">
    <source>
        <dbReference type="ARBA" id="ARBA00039658"/>
    </source>
</evidence>
<keyword evidence="2" id="KW-0479">Metal-binding</keyword>
<dbReference type="InterPro" id="IPR001878">
    <property type="entry name" value="Znf_CCHC"/>
</dbReference>
<dbReference type="InterPro" id="IPR038269">
    <property type="entry name" value="SCAN_sf"/>
</dbReference>
<dbReference type="PROSITE" id="PS50804">
    <property type="entry name" value="SCAN_BOX"/>
    <property type="match status" value="1"/>
</dbReference>
<name>A0A3Q0FHW5_ALLSI</name>
<accession>A0A3Q0FHW5</accession>
<sequence length="423" mass="47561">MMDQILLEQFIWDLEEDTQRWVQRHQPQTSEEALHLAEVFANSERERGYGQSSRGPKEGQPSEGERRTGLRQGPPKGVVCYRCGQTGHISRECGMDLSELSCILTGYPPSWVRGKEAERVEPMDCSFGSATQDEGWNQPVVTAWIGDRAVKAKLDTGCSQSLLQADLTPQTGRKRAGSLTMTCILGGEMRFQTCYVPFRVMEFSGEPRVRIAPTLACEMILGREWGPFYTVLERVRATEEERNRIRRGEGWAGEGPACWNEITSGGVDLEQFVSMAQCRRAQNEDPELQWMWDTDPGEGSSRSRPGFEVIGGLLYRVQRGEEGTIQGRQLVVPSSLRQAVWKLAHDSPMGGHLGRNKTRARLAQEFFWPRLQEDVERWGGRVPGVSEGTRMETYKGTPESHANNRDTVLAGRPGYSRTPPQVP</sequence>
<dbReference type="RefSeq" id="XP_025046859.1">
    <property type="nucleotide sequence ID" value="XM_025191074.1"/>
</dbReference>
<feature type="region of interest" description="Disordered" evidence="3">
    <location>
        <begin position="380"/>
        <end position="423"/>
    </location>
</feature>
<dbReference type="InterPro" id="IPR021109">
    <property type="entry name" value="Peptidase_aspartic_dom_sf"/>
</dbReference>
<feature type="domain" description="CCHC-type" evidence="4">
    <location>
        <begin position="80"/>
        <end position="93"/>
    </location>
</feature>
<dbReference type="STRING" id="38654.A0A3Q0FHW5"/>
<feature type="region of interest" description="Disordered" evidence="3">
    <location>
        <begin position="44"/>
        <end position="73"/>
    </location>
</feature>
<evidence type="ECO:0000313" key="7">
    <source>
        <dbReference type="RefSeq" id="XP_025046858.1"/>
    </source>
</evidence>